<dbReference type="Proteomes" id="UP001153269">
    <property type="component" value="Unassembled WGS sequence"/>
</dbReference>
<evidence type="ECO:0000313" key="2">
    <source>
        <dbReference type="Proteomes" id="UP001153269"/>
    </source>
</evidence>
<accession>A0A9N7UPV7</accession>
<sequence length="186" mass="20432">MTSSPNSGDSLTACTPRNTTRDSLDFWKIRATRKQHRNSATPLLLCTFLIPLIPSPAPPTDAPVFYLLISLPSISACLFPLSSARSFSVFVPNPSSVPPPDSFPISTTARNLGVTLDSQLSLTANITITTRSCRYMLPNIRRIRRLLTQKAVQVLVLALVISSLDQGFPKWGSRPQDTEGSRDMPY</sequence>
<dbReference type="EMBL" id="CADEAL010001692">
    <property type="protein sequence ID" value="CAB1434780.1"/>
    <property type="molecule type" value="Genomic_DNA"/>
</dbReference>
<organism evidence="1 2">
    <name type="scientific">Pleuronectes platessa</name>
    <name type="common">European plaice</name>
    <dbReference type="NCBI Taxonomy" id="8262"/>
    <lineage>
        <taxon>Eukaryota</taxon>
        <taxon>Metazoa</taxon>
        <taxon>Chordata</taxon>
        <taxon>Craniata</taxon>
        <taxon>Vertebrata</taxon>
        <taxon>Euteleostomi</taxon>
        <taxon>Actinopterygii</taxon>
        <taxon>Neopterygii</taxon>
        <taxon>Teleostei</taxon>
        <taxon>Neoteleostei</taxon>
        <taxon>Acanthomorphata</taxon>
        <taxon>Carangaria</taxon>
        <taxon>Pleuronectiformes</taxon>
        <taxon>Pleuronectoidei</taxon>
        <taxon>Pleuronectidae</taxon>
        <taxon>Pleuronectes</taxon>
    </lineage>
</organism>
<comment type="caution">
    <text evidence="1">The sequence shown here is derived from an EMBL/GenBank/DDBJ whole genome shotgun (WGS) entry which is preliminary data.</text>
</comment>
<dbReference type="AlphaFoldDB" id="A0A9N7UPV7"/>
<name>A0A9N7UPV7_PLEPL</name>
<proteinExistence type="predicted"/>
<protein>
    <submittedName>
        <fullName evidence="1">Uncharacterized protein</fullName>
    </submittedName>
</protein>
<keyword evidence="2" id="KW-1185">Reference proteome</keyword>
<reference evidence="1" key="1">
    <citation type="submission" date="2020-03" db="EMBL/GenBank/DDBJ databases">
        <authorList>
            <person name="Weist P."/>
        </authorList>
    </citation>
    <scope>NUCLEOTIDE SEQUENCE</scope>
</reference>
<evidence type="ECO:0000313" key="1">
    <source>
        <dbReference type="EMBL" id="CAB1434780.1"/>
    </source>
</evidence>
<gene>
    <name evidence="1" type="ORF">PLEPLA_LOCUS22822</name>
</gene>